<evidence type="ECO:0000313" key="3">
    <source>
        <dbReference type="Proteomes" id="UP000470082"/>
    </source>
</evidence>
<dbReference type="AlphaFoldDB" id="A0A7X2N177"/>
<proteinExistence type="predicted"/>
<dbReference type="RefSeq" id="WP_154459007.1">
    <property type="nucleotide sequence ID" value="NZ_VUMM01000001.1"/>
</dbReference>
<protein>
    <recommendedName>
        <fullName evidence="4">DUF2975 domain-containing protein</fullName>
    </recommendedName>
</protein>
<keyword evidence="1" id="KW-1133">Transmembrane helix</keyword>
<organism evidence="2 3">
    <name type="scientific">Floccifex porci</name>
    <dbReference type="NCBI Taxonomy" id="2606629"/>
    <lineage>
        <taxon>Bacteria</taxon>
        <taxon>Bacillati</taxon>
        <taxon>Bacillota</taxon>
        <taxon>Erysipelotrichia</taxon>
        <taxon>Erysipelotrichales</taxon>
        <taxon>Erysipelotrichaceae</taxon>
        <taxon>Floccifex</taxon>
    </lineage>
</organism>
<reference evidence="2 3" key="1">
    <citation type="submission" date="2019-08" db="EMBL/GenBank/DDBJ databases">
        <title>In-depth cultivation of the pig gut microbiome towards novel bacterial diversity and tailored functional studies.</title>
        <authorList>
            <person name="Wylensek D."/>
            <person name="Hitch T.C.A."/>
            <person name="Clavel T."/>
        </authorList>
    </citation>
    <scope>NUCLEOTIDE SEQUENCE [LARGE SCALE GENOMIC DNA]</scope>
    <source>
        <strain evidence="2 3">LKV-178-WT-2G</strain>
    </source>
</reference>
<feature type="transmembrane region" description="Helical" evidence="1">
    <location>
        <begin position="113"/>
        <end position="133"/>
    </location>
</feature>
<evidence type="ECO:0008006" key="4">
    <source>
        <dbReference type="Google" id="ProtNLM"/>
    </source>
</evidence>
<evidence type="ECO:0000313" key="2">
    <source>
        <dbReference type="EMBL" id="MSS00532.1"/>
    </source>
</evidence>
<evidence type="ECO:0000256" key="1">
    <source>
        <dbReference type="SAM" id="Phobius"/>
    </source>
</evidence>
<gene>
    <name evidence="2" type="ORF">FYJ50_00120</name>
</gene>
<keyword evidence="1" id="KW-0472">Membrane</keyword>
<keyword evidence="1" id="KW-0812">Transmembrane</keyword>
<dbReference type="Proteomes" id="UP000470082">
    <property type="component" value="Unassembled WGS sequence"/>
</dbReference>
<name>A0A7X2N177_9FIRM</name>
<feature type="transmembrane region" description="Helical" evidence="1">
    <location>
        <begin position="139"/>
        <end position="160"/>
    </location>
</feature>
<dbReference type="EMBL" id="VUMM01000001">
    <property type="protein sequence ID" value="MSS00532.1"/>
    <property type="molecule type" value="Genomic_DNA"/>
</dbReference>
<sequence length="167" mass="19398">MKSLEIVQKFFKMFKVLSKIAMIFCIVISCIWVVGLICALFYTDITTLNKVFMVQNMNTSTLWVSCLCGMILSVTYGILSYYSYKYCEKEVNDGTPFTHEGATMIRQLAIKSIWMPIVSYIVCEIFITLYEIQYYDFEAWFSIGWILLLFLLAAIFDYGAELKEQSN</sequence>
<keyword evidence="3" id="KW-1185">Reference proteome</keyword>
<accession>A0A7X2N177</accession>
<feature type="transmembrane region" description="Helical" evidence="1">
    <location>
        <begin position="20"/>
        <end position="42"/>
    </location>
</feature>
<dbReference type="PROSITE" id="PS51257">
    <property type="entry name" value="PROKAR_LIPOPROTEIN"/>
    <property type="match status" value="1"/>
</dbReference>
<comment type="caution">
    <text evidence="2">The sequence shown here is derived from an EMBL/GenBank/DDBJ whole genome shotgun (WGS) entry which is preliminary data.</text>
</comment>
<feature type="transmembrane region" description="Helical" evidence="1">
    <location>
        <begin position="62"/>
        <end position="82"/>
    </location>
</feature>